<feature type="transmembrane region" description="Helical" evidence="8">
    <location>
        <begin position="145"/>
        <end position="162"/>
    </location>
</feature>
<accession>A0A1F7G8A0</accession>
<dbReference type="InterPro" id="IPR050297">
    <property type="entry name" value="LipidA_mod_glycosyltrf_83"/>
</dbReference>
<comment type="caution">
    <text evidence="10">The sequence shown here is derived from an EMBL/GenBank/DDBJ whole genome shotgun (WGS) entry which is preliminary data.</text>
</comment>
<feature type="transmembrane region" description="Helical" evidence="8">
    <location>
        <begin position="430"/>
        <end position="451"/>
    </location>
</feature>
<evidence type="ECO:0000313" key="11">
    <source>
        <dbReference type="Proteomes" id="UP000177208"/>
    </source>
</evidence>
<dbReference type="AlphaFoldDB" id="A0A1F7G8A0"/>
<dbReference type="Proteomes" id="UP000177208">
    <property type="component" value="Unassembled WGS sequence"/>
</dbReference>
<keyword evidence="6 8" id="KW-1133">Transmembrane helix</keyword>
<feature type="domain" description="Glycosyltransferase RgtA/B/C/D-like" evidence="9">
    <location>
        <begin position="84"/>
        <end position="230"/>
    </location>
</feature>
<dbReference type="PANTHER" id="PTHR33908:SF3">
    <property type="entry name" value="UNDECAPRENYL PHOSPHATE-ALPHA-4-AMINO-4-DEOXY-L-ARABINOSE ARABINOSYL TRANSFERASE"/>
    <property type="match status" value="1"/>
</dbReference>
<reference evidence="10 11" key="1">
    <citation type="journal article" date="2016" name="Nat. Commun.">
        <title>Thousands of microbial genomes shed light on interconnected biogeochemical processes in an aquifer system.</title>
        <authorList>
            <person name="Anantharaman K."/>
            <person name="Brown C.T."/>
            <person name="Hug L.A."/>
            <person name="Sharon I."/>
            <person name="Castelle C.J."/>
            <person name="Probst A.J."/>
            <person name="Thomas B.C."/>
            <person name="Singh A."/>
            <person name="Wilkins M.J."/>
            <person name="Karaoz U."/>
            <person name="Brodie E.L."/>
            <person name="Williams K.H."/>
            <person name="Hubbard S.S."/>
            <person name="Banfield J.F."/>
        </authorList>
    </citation>
    <scope>NUCLEOTIDE SEQUENCE [LARGE SCALE GENOMIC DNA]</scope>
</reference>
<sequence length="522" mass="59890">MPKKINFHLILFFASLAIFLLVLLFKIEDFPIYFFIDEAIQAVKAETLLQKGFRNRDGDLFPLIMNRFNYWDLGLTVYLNLPGLLLFGKKIWVVRGTTVLFSLLGGVFTALILKNVFKIRNYWVGILYLVSIPMFFLHSRTGFEIVIATSFYAGFIYFYLLYRTGKPFYLLSALFFAALAFYSVNALWLVIIVTLAVFALLDLPFHLKNPKIAILSAVLCLLLFAPFLRWQIANFAKTKTLLSKYNNPLAKDDSFKSGLIFMAKNYSLIFNPAYLFFYHPSYHPRHYLKGYGYFPAWSIPVILLGLIYLLKKLKNPGERTLLVALFLSPLGGALVEPGPSRIMALVIPATCLFGLGIKSGEILIAKLNSRFNLQKTYSLILFISLYLIVILMTNDSLKNGPFWFRDYGLYGMQYGARQMLTNAKSSLSNYQNVVVSTGFANGLDVLFLFFLNEEEQRRIRLIGVDQYLEALPTYTNTVFILDENEYLNLLSKPHFYRSLKIIEILPTPDNQPHFFKLEIGDV</sequence>
<evidence type="ECO:0000256" key="2">
    <source>
        <dbReference type="ARBA" id="ARBA00022475"/>
    </source>
</evidence>
<evidence type="ECO:0000256" key="5">
    <source>
        <dbReference type="ARBA" id="ARBA00022692"/>
    </source>
</evidence>
<name>A0A1F7G8A0_9BACT</name>
<keyword evidence="4" id="KW-0808">Transferase</keyword>
<dbReference type="GO" id="GO:0009103">
    <property type="term" value="P:lipopolysaccharide biosynthetic process"/>
    <property type="evidence" value="ECO:0007669"/>
    <property type="project" value="UniProtKB-ARBA"/>
</dbReference>
<comment type="subcellular location">
    <subcellularLocation>
        <location evidence="1">Cell membrane</location>
        <topology evidence="1">Multi-pass membrane protein</topology>
    </subcellularLocation>
</comment>
<feature type="transmembrane region" description="Helical" evidence="8">
    <location>
        <begin position="119"/>
        <end position="138"/>
    </location>
</feature>
<dbReference type="GO" id="GO:0005886">
    <property type="term" value="C:plasma membrane"/>
    <property type="evidence" value="ECO:0007669"/>
    <property type="project" value="UniProtKB-SubCell"/>
</dbReference>
<evidence type="ECO:0000259" key="9">
    <source>
        <dbReference type="Pfam" id="PF13231"/>
    </source>
</evidence>
<dbReference type="EMBL" id="MFZG01000041">
    <property type="protein sequence ID" value="OGK15100.1"/>
    <property type="molecule type" value="Genomic_DNA"/>
</dbReference>
<evidence type="ECO:0000256" key="7">
    <source>
        <dbReference type="ARBA" id="ARBA00023136"/>
    </source>
</evidence>
<dbReference type="Pfam" id="PF13231">
    <property type="entry name" value="PMT_2"/>
    <property type="match status" value="1"/>
</dbReference>
<feature type="transmembrane region" description="Helical" evidence="8">
    <location>
        <begin position="291"/>
        <end position="310"/>
    </location>
</feature>
<keyword evidence="3" id="KW-0328">Glycosyltransferase</keyword>
<dbReference type="PANTHER" id="PTHR33908">
    <property type="entry name" value="MANNOSYLTRANSFERASE YKCB-RELATED"/>
    <property type="match status" value="1"/>
</dbReference>
<dbReference type="InterPro" id="IPR038731">
    <property type="entry name" value="RgtA/B/C-like"/>
</dbReference>
<dbReference type="GO" id="GO:0010041">
    <property type="term" value="P:response to iron(III) ion"/>
    <property type="evidence" value="ECO:0007669"/>
    <property type="project" value="TreeGrafter"/>
</dbReference>
<evidence type="ECO:0000256" key="8">
    <source>
        <dbReference type="SAM" id="Phobius"/>
    </source>
</evidence>
<evidence type="ECO:0000313" key="10">
    <source>
        <dbReference type="EMBL" id="OGK15100.1"/>
    </source>
</evidence>
<feature type="transmembrane region" description="Helical" evidence="8">
    <location>
        <begin position="376"/>
        <end position="393"/>
    </location>
</feature>
<evidence type="ECO:0000256" key="4">
    <source>
        <dbReference type="ARBA" id="ARBA00022679"/>
    </source>
</evidence>
<feature type="transmembrane region" description="Helical" evidence="8">
    <location>
        <begin position="92"/>
        <end position="113"/>
    </location>
</feature>
<proteinExistence type="predicted"/>
<keyword evidence="7 8" id="KW-0472">Membrane</keyword>
<feature type="transmembrane region" description="Helical" evidence="8">
    <location>
        <begin position="341"/>
        <end position="364"/>
    </location>
</feature>
<keyword evidence="2" id="KW-1003">Cell membrane</keyword>
<feature type="transmembrane region" description="Helical" evidence="8">
    <location>
        <begin position="317"/>
        <end position="335"/>
    </location>
</feature>
<gene>
    <name evidence="10" type="ORF">A2774_01470</name>
</gene>
<keyword evidence="5 8" id="KW-0812">Transmembrane</keyword>
<feature type="transmembrane region" description="Helical" evidence="8">
    <location>
        <begin position="168"/>
        <end position="201"/>
    </location>
</feature>
<evidence type="ECO:0000256" key="1">
    <source>
        <dbReference type="ARBA" id="ARBA00004651"/>
    </source>
</evidence>
<protein>
    <recommendedName>
        <fullName evidence="9">Glycosyltransferase RgtA/B/C/D-like domain-containing protein</fullName>
    </recommendedName>
</protein>
<organism evidence="10 11">
    <name type="scientific">Candidatus Roizmanbacteria bacterium RIFCSPHIGHO2_01_FULL_39_12c</name>
    <dbReference type="NCBI Taxonomy" id="1802031"/>
    <lineage>
        <taxon>Bacteria</taxon>
        <taxon>Candidatus Roizmaniibacteriota</taxon>
    </lineage>
</organism>
<dbReference type="GO" id="GO:0016763">
    <property type="term" value="F:pentosyltransferase activity"/>
    <property type="evidence" value="ECO:0007669"/>
    <property type="project" value="TreeGrafter"/>
</dbReference>
<evidence type="ECO:0000256" key="3">
    <source>
        <dbReference type="ARBA" id="ARBA00022676"/>
    </source>
</evidence>
<evidence type="ECO:0000256" key="6">
    <source>
        <dbReference type="ARBA" id="ARBA00022989"/>
    </source>
</evidence>
<feature type="transmembrane region" description="Helical" evidence="8">
    <location>
        <begin position="7"/>
        <end position="25"/>
    </location>
</feature>
<feature type="transmembrane region" description="Helical" evidence="8">
    <location>
        <begin position="213"/>
        <end position="232"/>
    </location>
</feature>